<proteinExistence type="predicted"/>
<dbReference type="InterPro" id="IPR010664">
    <property type="entry name" value="LipoPS_assembly_LptC-rel"/>
</dbReference>
<dbReference type="GO" id="GO:0005886">
    <property type="term" value="C:plasma membrane"/>
    <property type="evidence" value="ECO:0007669"/>
    <property type="project" value="InterPro"/>
</dbReference>
<dbReference type="NCBIfam" id="TIGR04409">
    <property type="entry name" value="LptC_YrbK"/>
    <property type="match status" value="1"/>
</dbReference>
<keyword evidence="2" id="KW-1185">Reference proteome</keyword>
<dbReference type="PROSITE" id="PS51257">
    <property type="entry name" value="PROKAR_LIPOPROTEIN"/>
    <property type="match status" value="1"/>
</dbReference>
<dbReference type="RefSeq" id="WP_183477730.1">
    <property type="nucleotide sequence ID" value="NZ_JACIFO010000006.1"/>
</dbReference>
<dbReference type="Gene3D" id="2.60.450.10">
    <property type="entry name" value="Lipopolysaccharide (LPS) transport protein A like domain"/>
    <property type="match status" value="1"/>
</dbReference>
<comment type="caution">
    <text evidence="1">The sequence shown here is derived from an EMBL/GenBank/DDBJ whole genome shotgun (WGS) entry which is preliminary data.</text>
</comment>
<dbReference type="EMBL" id="JACIFO010000006">
    <property type="protein sequence ID" value="MBB4119378.1"/>
    <property type="molecule type" value="Genomic_DNA"/>
</dbReference>
<dbReference type="InterPro" id="IPR026265">
    <property type="entry name" value="LptC"/>
</dbReference>
<evidence type="ECO:0000313" key="1">
    <source>
        <dbReference type="EMBL" id="MBB4119378.1"/>
    </source>
</evidence>
<dbReference type="Pfam" id="PF06835">
    <property type="entry name" value="LptC"/>
    <property type="match status" value="1"/>
</dbReference>
<name>A0A840EMP0_9FLAO</name>
<organism evidence="1 2">
    <name type="scientific">Mesonia hippocampi</name>
    <dbReference type="NCBI Taxonomy" id="1628250"/>
    <lineage>
        <taxon>Bacteria</taxon>
        <taxon>Pseudomonadati</taxon>
        <taxon>Bacteroidota</taxon>
        <taxon>Flavobacteriia</taxon>
        <taxon>Flavobacteriales</taxon>
        <taxon>Flavobacteriaceae</taxon>
        <taxon>Mesonia</taxon>
    </lineage>
</organism>
<dbReference type="GO" id="GO:0015221">
    <property type="term" value="F:lipopolysaccharide transmembrane transporter activity"/>
    <property type="evidence" value="ECO:0007669"/>
    <property type="project" value="InterPro"/>
</dbReference>
<sequence length="194" mass="22220">MKNVNRYIQSITVACLAVMLFSCEDRLHKVRDLEAKIRAPQTEGEGVNLFYTDSGKVQANLRAKKLLDYTNLTYAYREFPEGLTLYFFDEKQQKNTVVADYGIEYSKAQLVDLRGNVKVVTSDSTILTGKQLYWDQQNQWVFTDQAYTVKLKNGTVNNGQGFDANKNFDKFISRYNVGVQVVKESDTVVKKPNK</sequence>
<accession>A0A840EMP0</accession>
<dbReference type="AlphaFoldDB" id="A0A840EMP0"/>
<evidence type="ECO:0000313" key="2">
    <source>
        <dbReference type="Proteomes" id="UP000553034"/>
    </source>
</evidence>
<dbReference type="Proteomes" id="UP000553034">
    <property type="component" value="Unassembled WGS sequence"/>
</dbReference>
<reference evidence="1 2" key="1">
    <citation type="submission" date="2020-08" db="EMBL/GenBank/DDBJ databases">
        <title>Genomic Encyclopedia of Type Strains, Phase IV (KMG-IV): sequencing the most valuable type-strain genomes for metagenomic binning, comparative biology and taxonomic classification.</title>
        <authorList>
            <person name="Goeker M."/>
        </authorList>
    </citation>
    <scope>NUCLEOTIDE SEQUENCE [LARGE SCALE GENOMIC DNA]</scope>
    <source>
        <strain evidence="1 2">DSM 29568</strain>
    </source>
</reference>
<protein>
    <submittedName>
        <fullName evidence="1">LPS export ABC transporter protein LptC</fullName>
    </submittedName>
</protein>
<gene>
    <name evidence="1" type="ORF">GGR32_001676</name>
</gene>